<evidence type="ECO:0000313" key="2">
    <source>
        <dbReference type="EMBL" id="CBW87182.1"/>
    </source>
</evidence>
<reference evidence="2 3" key="1">
    <citation type="journal article" date="2011" name="J. Bacteriol.">
        <title>Complete genome sequence of the animal pathogen Listeria ivanovii, which provides insights into host specificities and evolution of the genus Listeria.</title>
        <authorList>
            <person name="Buchrieser C."/>
            <person name="Rusniok C."/>
            <person name="Garrido P."/>
            <person name="Hain T."/>
            <person name="Scortti M."/>
            <person name="Lampidis R."/>
            <person name="Karst U."/>
            <person name="Chakraborty T."/>
            <person name="Cossart P."/>
            <person name="Kreft J."/>
            <person name="Vazquez-Boland J.A."/>
            <person name="Goebel W."/>
            <person name="Glaser P."/>
        </authorList>
    </citation>
    <scope>NUCLEOTIDE SEQUENCE [LARGE SCALE GENOMIC DNA]</scope>
    <source>
        <strain evidence="3">ATCC BAA-678 / PAM 55</strain>
    </source>
</reference>
<dbReference type="HOGENOM" id="CLU_2807256_0_0_9"/>
<protein>
    <submittedName>
        <fullName evidence="2">Uncharacterized protein</fullName>
    </submittedName>
</protein>
<name>G2Z990_LISIP</name>
<organism evidence="2 3">
    <name type="scientific">Listeria ivanovii (strain ATCC BAA-678 / PAM 55)</name>
    <dbReference type="NCBI Taxonomy" id="881621"/>
    <lineage>
        <taxon>Bacteria</taxon>
        <taxon>Bacillati</taxon>
        <taxon>Bacillota</taxon>
        <taxon>Bacilli</taxon>
        <taxon>Bacillales</taxon>
        <taxon>Listeriaceae</taxon>
        <taxon>Listeria</taxon>
    </lineage>
</organism>
<gene>
    <name evidence="2" type="ordered locus">LIV_2680</name>
</gene>
<feature type="signal peptide" evidence="1">
    <location>
        <begin position="1"/>
        <end position="30"/>
    </location>
</feature>
<dbReference type="AlphaFoldDB" id="G2Z990"/>
<dbReference type="GeneID" id="57077702"/>
<dbReference type="KEGG" id="liv:LIV_2680"/>
<feature type="chain" id="PRO_5003441371" evidence="1">
    <location>
        <begin position="31"/>
        <end position="67"/>
    </location>
</feature>
<dbReference type="RefSeq" id="WP_014093933.1">
    <property type="nucleotide sequence ID" value="NC_016011.1"/>
</dbReference>
<evidence type="ECO:0000313" key="3">
    <source>
        <dbReference type="Proteomes" id="UP000001286"/>
    </source>
</evidence>
<proteinExistence type="predicted"/>
<keyword evidence="1" id="KW-0732">Signal</keyword>
<sequence length="67" mass="7309">MKIKNIKIPLYLLVLAFSILLALPTQQASAATYNKNKDSILIDGTQTIISENTPDMEVPPINAVVVL</sequence>
<dbReference type="Proteomes" id="UP000001286">
    <property type="component" value="Chromosome"/>
</dbReference>
<dbReference type="EMBL" id="FR687253">
    <property type="protein sequence ID" value="CBW87182.1"/>
    <property type="molecule type" value="Genomic_DNA"/>
</dbReference>
<evidence type="ECO:0000256" key="1">
    <source>
        <dbReference type="SAM" id="SignalP"/>
    </source>
</evidence>
<accession>G2Z990</accession>